<dbReference type="Proteomes" id="UP000321397">
    <property type="component" value="Chromosome"/>
</dbReference>
<gene>
    <name evidence="2" type="ORF">JMUB3933_0285</name>
</gene>
<reference evidence="2 3" key="1">
    <citation type="submission" date="2019-07" db="EMBL/GenBank/DDBJ databases">
        <title>Complete Genome Sequence of Leptotrichia wadei Strain JMUB3933.</title>
        <authorList>
            <person name="Watanabe S."/>
            <person name="Cui L."/>
        </authorList>
    </citation>
    <scope>NUCLEOTIDE SEQUENCE [LARGE SCALE GENOMIC DNA]</scope>
    <source>
        <strain evidence="2 3">JMUB3933</strain>
    </source>
</reference>
<accession>A0A510K595</accession>
<evidence type="ECO:0000313" key="3">
    <source>
        <dbReference type="Proteomes" id="UP000321397"/>
    </source>
</evidence>
<proteinExistence type="predicted"/>
<feature type="transmembrane region" description="Helical" evidence="1">
    <location>
        <begin position="138"/>
        <end position="155"/>
    </location>
</feature>
<feature type="transmembrane region" description="Helical" evidence="1">
    <location>
        <begin position="38"/>
        <end position="59"/>
    </location>
</feature>
<keyword evidence="1" id="KW-0472">Membrane</keyword>
<evidence type="ECO:0000256" key="1">
    <source>
        <dbReference type="SAM" id="Phobius"/>
    </source>
</evidence>
<sequence length="497" mass="56122">MENQNNIKNEENNTNSNNNQSQGFLNNILSKDNNQNKLFLKSIFGLSAAILAGILWLAFRGLMFYMQIKKVEKASSSSDLMGGLGALGDAGTSILNILQTISNVHNIFKFGTILLIIVLVLSYLKMKKENLTSNFTKINYLSAVGVALIGILEIIKVDKYMNIVKNPLAAGMSMMSNQQEIPNPNPKLWIFFSVLFLILAVISTTTNYFKAFKSKDFEMADVQAGIQTAKEKYNKMDSGQKKKIGIIAAVIVGALVLYNIGVNYIFLDNVDFSKAYAIRVTGDSENASISWETKYDYYYKMKEEANNNNNKKAQKEMEFLDNGEISIDYPKNKQFKNGDTVTVNFTYNKDLAKKLKIRPKNTKVKIKIENLPKIAKEVNEVKNLKAFVTKLSQARLEHTYDNMAFYNVVDLSTYSALPNIYYKKDDSGHLTLKYFYGSVSAGEEILAITVKNIILDKNGNIISYDDNELNDKNNYEKYYSIPEIEAAMNSEGYMLLN</sequence>
<evidence type="ECO:0000313" key="2">
    <source>
        <dbReference type="EMBL" id="BBM46798.1"/>
    </source>
</evidence>
<keyword evidence="1" id="KW-0812">Transmembrane</keyword>
<dbReference type="RefSeq" id="WP_146959655.1">
    <property type="nucleotide sequence ID" value="NZ_AP019834.1"/>
</dbReference>
<organism evidence="2 3">
    <name type="scientific">Leptotrichia wadei</name>
    <dbReference type="NCBI Taxonomy" id="157687"/>
    <lineage>
        <taxon>Bacteria</taxon>
        <taxon>Fusobacteriati</taxon>
        <taxon>Fusobacteriota</taxon>
        <taxon>Fusobacteriia</taxon>
        <taxon>Fusobacteriales</taxon>
        <taxon>Leptotrichiaceae</taxon>
        <taxon>Leptotrichia</taxon>
    </lineage>
</organism>
<protein>
    <submittedName>
        <fullName evidence="2">Uncharacterized protein</fullName>
    </submittedName>
</protein>
<feature type="transmembrane region" description="Helical" evidence="1">
    <location>
        <begin position="244"/>
        <end position="266"/>
    </location>
</feature>
<keyword evidence="1" id="KW-1133">Transmembrane helix</keyword>
<dbReference type="EMBL" id="AP019834">
    <property type="protein sequence ID" value="BBM46798.1"/>
    <property type="molecule type" value="Genomic_DNA"/>
</dbReference>
<feature type="transmembrane region" description="Helical" evidence="1">
    <location>
        <begin position="188"/>
        <end position="209"/>
    </location>
</feature>
<dbReference type="AlphaFoldDB" id="A0A510K595"/>
<feature type="transmembrane region" description="Helical" evidence="1">
    <location>
        <begin position="107"/>
        <end position="126"/>
    </location>
</feature>
<name>A0A510K595_9FUSO</name>